<evidence type="ECO:0000256" key="4">
    <source>
        <dbReference type="SAM" id="SignalP"/>
    </source>
</evidence>
<evidence type="ECO:0000256" key="3">
    <source>
        <dbReference type="ARBA" id="ARBA00023098"/>
    </source>
</evidence>
<proteinExistence type="predicted"/>
<name>A0ABU9Y0R4_9SPHN</name>
<dbReference type="SUPFAM" id="SSF53474">
    <property type="entry name" value="alpha/beta-Hydrolases"/>
    <property type="match status" value="1"/>
</dbReference>
<dbReference type="EMBL" id="JBDIME010000004">
    <property type="protein sequence ID" value="MEN2789388.1"/>
    <property type="molecule type" value="Genomic_DNA"/>
</dbReference>
<dbReference type="PANTHER" id="PTHR10272">
    <property type="entry name" value="PLATELET-ACTIVATING FACTOR ACETYLHYDROLASE"/>
    <property type="match status" value="1"/>
</dbReference>
<dbReference type="PANTHER" id="PTHR10272:SF0">
    <property type="entry name" value="PLATELET-ACTIVATING FACTOR ACETYLHYDROLASE"/>
    <property type="match status" value="1"/>
</dbReference>
<keyword evidence="6" id="KW-1185">Reference proteome</keyword>
<comment type="caution">
    <text evidence="5">The sequence shown here is derived from an EMBL/GenBank/DDBJ whole genome shotgun (WGS) entry which is preliminary data.</text>
</comment>
<evidence type="ECO:0000256" key="1">
    <source>
        <dbReference type="ARBA" id="ARBA00022801"/>
    </source>
</evidence>
<keyword evidence="3" id="KW-0443">Lipid metabolism</keyword>
<dbReference type="GO" id="GO:0016787">
    <property type="term" value="F:hydrolase activity"/>
    <property type="evidence" value="ECO:0007669"/>
    <property type="project" value="UniProtKB-KW"/>
</dbReference>
<keyword evidence="2" id="KW-0442">Lipid degradation</keyword>
<accession>A0ABU9Y0R4</accession>
<gene>
    <name evidence="5" type="ORF">ABC974_07120</name>
</gene>
<evidence type="ECO:0000313" key="6">
    <source>
        <dbReference type="Proteomes" id="UP001419910"/>
    </source>
</evidence>
<reference evidence="5 6" key="1">
    <citation type="submission" date="2024-05" db="EMBL/GenBank/DDBJ databases">
        <authorList>
            <person name="Liu Q."/>
            <person name="Xin Y.-H."/>
        </authorList>
    </citation>
    <scope>NUCLEOTIDE SEQUENCE [LARGE SCALE GENOMIC DNA]</scope>
    <source>
        <strain evidence="5 6">CGMCC 1.10181</strain>
    </source>
</reference>
<evidence type="ECO:0000256" key="2">
    <source>
        <dbReference type="ARBA" id="ARBA00022963"/>
    </source>
</evidence>
<keyword evidence="1 5" id="KW-0378">Hydrolase</keyword>
<sequence length="312" mass="33124">MKHLLLAVSLALVAARAAPAVATPATNGPVCEAQWQDPARGNRIVPVRIRMPAGTGKVPVILFSHGLGGSLDAGTIWAEAWVRDGNAVIHLQHAGSDSSIIANGTFRSAMSAQQLEARTRDVHFVLDALATRRREGACDLSRIDLARIGMSGHSFGAQTTLAIAGTHYPQARLQPFDRRVKAAIAFSPQPSIGVPDSVAFSGITMPFFSVTGTRDELPWLNKVTAEDRQRPFRAMPAGGKYLLVLAGANHGIFSGQGRAGFGNTASVTHVHAVVIEATRLFWRATLHGDTAAQAVLDRFAATLPAGDSFARK</sequence>
<dbReference type="RefSeq" id="WP_343887311.1">
    <property type="nucleotide sequence ID" value="NZ_BAAAEH010000002.1"/>
</dbReference>
<dbReference type="Proteomes" id="UP001419910">
    <property type="component" value="Unassembled WGS sequence"/>
</dbReference>
<feature type="signal peptide" evidence="4">
    <location>
        <begin position="1"/>
        <end position="22"/>
    </location>
</feature>
<evidence type="ECO:0000313" key="5">
    <source>
        <dbReference type="EMBL" id="MEN2789388.1"/>
    </source>
</evidence>
<dbReference type="InterPro" id="IPR029058">
    <property type="entry name" value="AB_hydrolase_fold"/>
</dbReference>
<protein>
    <submittedName>
        <fullName evidence="5">Dienelactone hydrolase</fullName>
    </submittedName>
</protein>
<feature type="chain" id="PRO_5047103642" evidence="4">
    <location>
        <begin position="23"/>
        <end position="312"/>
    </location>
</feature>
<organism evidence="5 6">
    <name type="scientific">Sphingomonas oligophenolica</name>
    <dbReference type="NCBI Taxonomy" id="301154"/>
    <lineage>
        <taxon>Bacteria</taxon>
        <taxon>Pseudomonadati</taxon>
        <taxon>Pseudomonadota</taxon>
        <taxon>Alphaproteobacteria</taxon>
        <taxon>Sphingomonadales</taxon>
        <taxon>Sphingomonadaceae</taxon>
        <taxon>Sphingomonas</taxon>
    </lineage>
</organism>
<keyword evidence="4" id="KW-0732">Signal</keyword>
<dbReference type="Gene3D" id="3.40.50.1820">
    <property type="entry name" value="alpha/beta hydrolase"/>
    <property type="match status" value="1"/>
</dbReference>